<dbReference type="AlphaFoldDB" id="A0ABD5WQ56"/>
<evidence type="ECO:0000259" key="2">
    <source>
        <dbReference type="Pfam" id="PF24035"/>
    </source>
</evidence>
<evidence type="ECO:0000313" key="3">
    <source>
        <dbReference type="EMBL" id="MFC7079978.1"/>
    </source>
</evidence>
<organism evidence="3 4">
    <name type="scientific">Halorussus caseinilyticus</name>
    <dbReference type="NCBI Taxonomy" id="3034025"/>
    <lineage>
        <taxon>Archaea</taxon>
        <taxon>Methanobacteriati</taxon>
        <taxon>Methanobacteriota</taxon>
        <taxon>Stenosarchaea group</taxon>
        <taxon>Halobacteria</taxon>
        <taxon>Halobacteriales</taxon>
        <taxon>Haladaptataceae</taxon>
        <taxon>Halorussus</taxon>
    </lineage>
</organism>
<dbReference type="RefSeq" id="WP_382209348.1">
    <property type="nucleotide sequence ID" value="NZ_JBHSZH010000005.1"/>
</dbReference>
<feature type="domain" description="DUF7344" evidence="2">
    <location>
        <begin position="7"/>
        <end position="77"/>
    </location>
</feature>
<reference evidence="3 4" key="1">
    <citation type="journal article" date="2019" name="Int. J. Syst. Evol. Microbiol.">
        <title>The Global Catalogue of Microorganisms (GCM) 10K type strain sequencing project: providing services to taxonomists for standard genome sequencing and annotation.</title>
        <authorList>
            <consortium name="The Broad Institute Genomics Platform"/>
            <consortium name="The Broad Institute Genome Sequencing Center for Infectious Disease"/>
            <person name="Wu L."/>
            <person name="Ma J."/>
        </authorList>
    </citation>
    <scope>NUCLEOTIDE SEQUENCE [LARGE SCALE GENOMIC DNA]</scope>
    <source>
        <strain evidence="3 4">DT72</strain>
    </source>
</reference>
<dbReference type="InterPro" id="IPR036388">
    <property type="entry name" value="WH-like_DNA-bd_sf"/>
</dbReference>
<feature type="region of interest" description="Disordered" evidence="1">
    <location>
        <begin position="83"/>
        <end position="111"/>
    </location>
</feature>
<comment type="caution">
    <text evidence="3">The sequence shown here is derived from an EMBL/GenBank/DDBJ whole genome shotgun (WGS) entry which is preliminary data.</text>
</comment>
<feature type="compositionally biased region" description="Basic and acidic residues" evidence="1">
    <location>
        <begin position="90"/>
        <end position="99"/>
    </location>
</feature>
<proteinExistence type="predicted"/>
<name>A0ABD5WQ56_9EURY</name>
<sequence length="111" mass="12698">MDFRTAFDLLSNEHRRLVVAALDETGPVSRRQLTTELLARLETGDSDRTTRRQLRIALHHNHLPRLADAGVVKYDDGTVVPSPKLSTVRDWQKTRTETKTRRRRPPVSATT</sequence>
<dbReference type="EMBL" id="JBHSZH010000005">
    <property type="protein sequence ID" value="MFC7079978.1"/>
    <property type="molecule type" value="Genomic_DNA"/>
</dbReference>
<dbReference type="Gene3D" id="1.10.10.10">
    <property type="entry name" value="Winged helix-like DNA-binding domain superfamily/Winged helix DNA-binding domain"/>
    <property type="match status" value="1"/>
</dbReference>
<gene>
    <name evidence="3" type="ORF">ACFQJ6_07450</name>
</gene>
<keyword evidence="4" id="KW-1185">Reference proteome</keyword>
<accession>A0ABD5WQ56</accession>
<evidence type="ECO:0000313" key="4">
    <source>
        <dbReference type="Proteomes" id="UP001596407"/>
    </source>
</evidence>
<evidence type="ECO:0000256" key="1">
    <source>
        <dbReference type="SAM" id="MobiDB-lite"/>
    </source>
</evidence>
<dbReference type="Proteomes" id="UP001596407">
    <property type="component" value="Unassembled WGS sequence"/>
</dbReference>
<dbReference type="Pfam" id="PF24035">
    <property type="entry name" value="DUF7344"/>
    <property type="match status" value="1"/>
</dbReference>
<protein>
    <recommendedName>
        <fullName evidence="2">DUF7344 domain-containing protein</fullName>
    </recommendedName>
</protein>
<dbReference type="InterPro" id="IPR055768">
    <property type="entry name" value="DUF7344"/>
</dbReference>